<dbReference type="AlphaFoldDB" id="A0A917SNE9"/>
<dbReference type="EMBL" id="BMNA01000001">
    <property type="protein sequence ID" value="GGL87412.1"/>
    <property type="molecule type" value="Genomic_DNA"/>
</dbReference>
<organism evidence="1 2">
    <name type="scientific">Nakamurella endophytica</name>
    <dbReference type="NCBI Taxonomy" id="1748367"/>
    <lineage>
        <taxon>Bacteria</taxon>
        <taxon>Bacillati</taxon>
        <taxon>Actinomycetota</taxon>
        <taxon>Actinomycetes</taxon>
        <taxon>Nakamurellales</taxon>
        <taxon>Nakamurellaceae</taxon>
        <taxon>Nakamurella</taxon>
    </lineage>
</organism>
<dbReference type="RefSeq" id="WP_188939780.1">
    <property type="nucleotide sequence ID" value="NZ_BMNA01000001.1"/>
</dbReference>
<comment type="caution">
    <text evidence="1">The sequence shown here is derived from an EMBL/GenBank/DDBJ whole genome shotgun (WGS) entry which is preliminary data.</text>
</comment>
<evidence type="ECO:0008006" key="3">
    <source>
        <dbReference type="Google" id="ProtNLM"/>
    </source>
</evidence>
<sequence length="306" mass="34360">MNTAVPAVRRMAGRGRRLARRLRTDPSGAWRTIRVRTRMAVLRAVNRWSPRPVVGTGQVVVNLTTYGHRADTAFYAIESIGLGSVRPRRLILWLDDPAILAHPPRSLDRLQRRGLELLPCPDFGPHNKQYPYAVSTSRHDLPLVAADDDMLYPRRWLRGLVAAYREAPDVINCYRAHLLEFDGDHLRPYLEWTPRTGRQALLSVFPTGVSGVIYPPALLDRLAAAGTGFLQVAPRADDIWVHAVAVANGIRTRQLGDRQQHFTAVPGTQIGTLYRANVREGGNDRQIAAAYSDRLLRPLIEERRPA</sequence>
<gene>
    <name evidence="1" type="ORF">GCM10011594_03730</name>
</gene>
<accession>A0A917SNE9</accession>
<dbReference type="InterPro" id="IPR029044">
    <property type="entry name" value="Nucleotide-diphossugar_trans"/>
</dbReference>
<keyword evidence="2" id="KW-1185">Reference proteome</keyword>
<name>A0A917SNE9_9ACTN</name>
<evidence type="ECO:0000313" key="1">
    <source>
        <dbReference type="EMBL" id="GGL87412.1"/>
    </source>
</evidence>
<proteinExistence type="predicted"/>
<reference evidence="1" key="2">
    <citation type="submission" date="2020-09" db="EMBL/GenBank/DDBJ databases">
        <authorList>
            <person name="Sun Q."/>
            <person name="Zhou Y."/>
        </authorList>
    </citation>
    <scope>NUCLEOTIDE SEQUENCE</scope>
    <source>
        <strain evidence="1">CGMCC 4.7308</strain>
    </source>
</reference>
<protein>
    <recommendedName>
        <fullName evidence="3">Glycosyltransferase</fullName>
    </recommendedName>
</protein>
<dbReference type="Proteomes" id="UP000655208">
    <property type="component" value="Unassembled WGS sequence"/>
</dbReference>
<reference evidence="1" key="1">
    <citation type="journal article" date="2014" name="Int. J. Syst. Evol. Microbiol.">
        <title>Complete genome sequence of Corynebacterium casei LMG S-19264T (=DSM 44701T), isolated from a smear-ripened cheese.</title>
        <authorList>
            <consortium name="US DOE Joint Genome Institute (JGI-PGF)"/>
            <person name="Walter F."/>
            <person name="Albersmeier A."/>
            <person name="Kalinowski J."/>
            <person name="Ruckert C."/>
        </authorList>
    </citation>
    <scope>NUCLEOTIDE SEQUENCE</scope>
    <source>
        <strain evidence="1">CGMCC 4.7308</strain>
    </source>
</reference>
<dbReference type="SUPFAM" id="SSF53448">
    <property type="entry name" value="Nucleotide-diphospho-sugar transferases"/>
    <property type="match status" value="1"/>
</dbReference>
<evidence type="ECO:0000313" key="2">
    <source>
        <dbReference type="Proteomes" id="UP000655208"/>
    </source>
</evidence>